<dbReference type="PANTHER" id="PTHR31293:SF12">
    <property type="entry name" value="RNI-LIKE SUPERFAMILY PROTEIN"/>
    <property type="match status" value="1"/>
</dbReference>
<dbReference type="Gene3D" id="3.80.10.10">
    <property type="entry name" value="Ribonuclease Inhibitor"/>
    <property type="match status" value="1"/>
</dbReference>
<reference evidence="3" key="2">
    <citation type="submission" date="2025-08" db="UniProtKB">
        <authorList>
            <consortium name="RefSeq"/>
        </authorList>
    </citation>
    <scope>IDENTIFICATION</scope>
    <source>
        <tissue evidence="3">Leaf</tissue>
    </source>
</reference>
<dbReference type="SMART" id="SM00579">
    <property type="entry name" value="FBD"/>
    <property type="match status" value="1"/>
</dbReference>
<dbReference type="InterPro" id="IPR001810">
    <property type="entry name" value="F-box_dom"/>
</dbReference>
<evidence type="ECO:0000259" key="1">
    <source>
        <dbReference type="SMART" id="SM00579"/>
    </source>
</evidence>
<dbReference type="SUPFAM" id="SSF52047">
    <property type="entry name" value="RNI-like"/>
    <property type="match status" value="1"/>
</dbReference>
<dbReference type="PANTHER" id="PTHR31293">
    <property type="entry name" value="RNI-LIKE SUPERFAMILY PROTEIN"/>
    <property type="match status" value="1"/>
</dbReference>
<dbReference type="Proteomes" id="UP000694864">
    <property type="component" value="Chromosome 7"/>
</dbReference>
<dbReference type="Gene3D" id="1.20.1280.50">
    <property type="match status" value="1"/>
</dbReference>
<proteinExistence type="predicted"/>
<dbReference type="InterPro" id="IPR055411">
    <property type="entry name" value="LRR_FXL15/At3g58940/PEG3-like"/>
</dbReference>
<accession>A0ABM0SN97</accession>
<dbReference type="InterPro" id="IPR036047">
    <property type="entry name" value="F-box-like_dom_sf"/>
</dbReference>
<dbReference type="RefSeq" id="XP_010413723.1">
    <property type="nucleotide sequence ID" value="XM_010415421.2"/>
</dbReference>
<organism evidence="2 3">
    <name type="scientific">Camelina sativa</name>
    <name type="common">False flax</name>
    <name type="synonym">Myagrum sativum</name>
    <dbReference type="NCBI Taxonomy" id="90675"/>
    <lineage>
        <taxon>Eukaryota</taxon>
        <taxon>Viridiplantae</taxon>
        <taxon>Streptophyta</taxon>
        <taxon>Embryophyta</taxon>
        <taxon>Tracheophyta</taxon>
        <taxon>Spermatophyta</taxon>
        <taxon>Magnoliopsida</taxon>
        <taxon>eudicotyledons</taxon>
        <taxon>Gunneridae</taxon>
        <taxon>Pentapetalae</taxon>
        <taxon>rosids</taxon>
        <taxon>malvids</taxon>
        <taxon>Brassicales</taxon>
        <taxon>Brassicaceae</taxon>
        <taxon>Camelineae</taxon>
        <taxon>Camelina</taxon>
    </lineage>
</organism>
<dbReference type="Pfam" id="PF24758">
    <property type="entry name" value="LRR_At5g56370"/>
    <property type="match status" value="1"/>
</dbReference>
<gene>
    <name evidence="3" type="primary">LOC104699990</name>
</gene>
<feature type="domain" description="FBD" evidence="1">
    <location>
        <begin position="392"/>
        <end position="467"/>
    </location>
</feature>
<protein>
    <submittedName>
        <fullName evidence="3">F-box/LRR-repeat protein At3g59250-like</fullName>
    </submittedName>
</protein>
<dbReference type="CDD" id="cd22160">
    <property type="entry name" value="F-box_AtFBL13-like"/>
    <property type="match status" value="1"/>
</dbReference>
<name>A0ABM0SN97_CAMSA</name>
<dbReference type="InterPro" id="IPR032675">
    <property type="entry name" value="LRR_dom_sf"/>
</dbReference>
<dbReference type="SUPFAM" id="SSF81383">
    <property type="entry name" value="F-box domain"/>
    <property type="match status" value="1"/>
</dbReference>
<dbReference type="GeneID" id="104699990"/>
<dbReference type="Pfam" id="PF00646">
    <property type="entry name" value="F-box"/>
    <property type="match status" value="1"/>
</dbReference>
<sequence length="473" mass="53535">MKSKETDFGPSRDIISGLPEALLCHILSFLPIEDSALTSVLSKKWRYLFAFRPNLDFNGTVYLKHPEVLVDYNDIDRSFIDFVNRVLELQGDSTVNKFSLMCGRGVVRSEFVIEWILNVLRRGVTDLDLRVTLDEGRLPSKIFESKSLVRLRIESGNVYGIDFEHVSLPKLKTLYLNKVMIGDTGDCFHKLTSGCHVLEELLLIRVYSDLWNRSLSSNSLKRLTLHHCGEEYDHNPDTVSFDTPNLVYFDYSDHIARKYPKVDFGSLVEATIDLAMTSHQYAHANYGNLVGNASDFLKGICNVQILYLSASTLEVLTFCCKPVPVFNNLIHLTVETHRVGWESGIGWESLPTLLKNCPILETLVFDGLLHKYTIKCGDVDGCLCKFSGEVPTCLSSSPVKALKVLRFGETGIENQIELIKHFLETMPRLEKLTVHYDTSIDDDLMKVSSQLNNFAREASPNCEIHVISDRLLN</sequence>
<evidence type="ECO:0000313" key="3">
    <source>
        <dbReference type="RefSeq" id="XP_010413723.1"/>
    </source>
</evidence>
<evidence type="ECO:0000313" key="2">
    <source>
        <dbReference type="Proteomes" id="UP000694864"/>
    </source>
</evidence>
<reference evidence="2" key="1">
    <citation type="journal article" date="2014" name="Nat. Commun.">
        <title>The emerging biofuel crop Camelina sativa retains a highly undifferentiated hexaploid genome structure.</title>
        <authorList>
            <person name="Kagale S."/>
            <person name="Koh C."/>
            <person name="Nixon J."/>
            <person name="Bollina V."/>
            <person name="Clarke W.E."/>
            <person name="Tuteja R."/>
            <person name="Spillane C."/>
            <person name="Robinson S.J."/>
            <person name="Links M.G."/>
            <person name="Clarke C."/>
            <person name="Higgins E.E."/>
            <person name="Huebert T."/>
            <person name="Sharpe A.G."/>
            <person name="Parkin I.A."/>
        </authorList>
    </citation>
    <scope>NUCLEOTIDE SEQUENCE [LARGE SCALE GENOMIC DNA]</scope>
    <source>
        <strain evidence="2">cv. DH55</strain>
    </source>
</reference>
<keyword evidence="2" id="KW-1185">Reference proteome</keyword>
<dbReference type="InterPro" id="IPR055294">
    <property type="entry name" value="FBL60-like"/>
</dbReference>
<dbReference type="InterPro" id="IPR006566">
    <property type="entry name" value="FBD"/>
</dbReference>
<dbReference type="InterPro" id="IPR053781">
    <property type="entry name" value="F-box_AtFBL13-like"/>
</dbReference>